<evidence type="ECO:0000256" key="1">
    <source>
        <dbReference type="ARBA" id="ARBA00006484"/>
    </source>
</evidence>
<dbReference type="GO" id="GO:0016614">
    <property type="term" value="F:oxidoreductase activity, acting on CH-OH group of donors"/>
    <property type="evidence" value="ECO:0007669"/>
    <property type="project" value="UniProtKB-ARBA"/>
</dbReference>
<evidence type="ECO:0000256" key="2">
    <source>
        <dbReference type="ARBA" id="ARBA00023002"/>
    </source>
</evidence>
<organism evidence="3 4">
    <name type="scientific">Naematelia encephala</name>
    <dbReference type="NCBI Taxonomy" id="71784"/>
    <lineage>
        <taxon>Eukaryota</taxon>
        <taxon>Fungi</taxon>
        <taxon>Dikarya</taxon>
        <taxon>Basidiomycota</taxon>
        <taxon>Agaricomycotina</taxon>
        <taxon>Tremellomycetes</taxon>
        <taxon>Tremellales</taxon>
        <taxon>Naemateliaceae</taxon>
        <taxon>Naematelia</taxon>
    </lineage>
</organism>
<dbReference type="Gene3D" id="3.40.50.720">
    <property type="entry name" value="NAD(P)-binding Rossmann-like Domain"/>
    <property type="match status" value="1"/>
</dbReference>
<dbReference type="STRING" id="71784.A0A1Y2B0A2"/>
<keyword evidence="2" id="KW-0560">Oxidoreductase</keyword>
<dbReference type="InParanoid" id="A0A1Y2B0A2"/>
<dbReference type="InterPro" id="IPR036291">
    <property type="entry name" value="NAD(P)-bd_dom_sf"/>
</dbReference>
<keyword evidence="4" id="KW-1185">Reference proteome</keyword>
<dbReference type="AlphaFoldDB" id="A0A1Y2B0A2"/>
<reference evidence="3 4" key="1">
    <citation type="submission" date="2016-07" db="EMBL/GenBank/DDBJ databases">
        <title>Pervasive Adenine N6-methylation of Active Genes in Fungi.</title>
        <authorList>
            <consortium name="DOE Joint Genome Institute"/>
            <person name="Mondo S.J."/>
            <person name="Dannebaum R.O."/>
            <person name="Kuo R.C."/>
            <person name="Labutti K."/>
            <person name="Haridas S."/>
            <person name="Kuo A."/>
            <person name="Salamov A."/>
            <person name="Ahrendt S.R."/>
            <person name="Lipzen A."/>
            <person name="Sullivan W."/>
            <person name="Andreopoulos W.B."/>
            <person name="Clum A."/>
            <person name="Lindquist E."/>
            <person name="Daum C."/>
            <person name="Ramamoorthy G.K."/>
            <person name="Gryganskyi A."/>
            <person name="Culley D."/>
            <person name="Magnuson J.K."/>
            <person name="James T.Y."/>
            <person name="O'Malley M.A."/>
            <person name="Stajich J.E."/>
            <person name="Spatafora J.W."/>
            <person name="Visel A."/>
            <person name="Grigoriev I.V."/>
        </authorList>
    </citation>
    <scope>NUCLEOTIDE SEQUENCE [LARGE SCALE GENOMIC DNA]</scope>
    <source>
        <strain evidence="3 4">68-887.2</strain>
    </source>
</reference>
<dbReference type="EMBL" id="MCFC01000035">
    <property type="protein sequence ID" value="ORY27917.1"/>
    <property type="molecule type" value="Genomic_DNA"/>
</dbReference>
<accession>A0A1Y2B0A2</accession>
<gene>
    <name evidence="3" type="ORF">BCR39DRAFT_536793</name>
</gene>
<dbReference type="Proteomes" id="UP000193986">
    <property type="component" value="Unassembled WGS sequence"/>
</dbReference>
<dbReference type="PRINTS" id="PR00081">
    <property type="entry name" value="GDHRDH"/>
</dbReference>
<dbReference type="Pfam" id="PF13561">
    <property type="entry name" value="adh_short_C2"/>
    <property type="match status" value="1"/>
</dbReference>
<dbReference type="PANTHER" id="PTHR48107:SF7">
    <property type="entry name" value="RE15974P"/>
    <property type="match status" value="1"/>
</dbReference>
<protein>
    <submittedName>
        <fullName evidence="3">Short chain dehydrogenase</fullName>
    </submittedName>
</protein>
<comment type="similarity">
    <text evidence="1">Belongs to the short-chain dehydrogenases/reductases (SDR) family.</text>
</comment>
<evidence type="ECO:0000313" key="3">
    <source>
        <dbReference type="EMBL" id="ORY27917.1"/>
    </source>
</evidence>
<dbReference type="OrthoDB" id="1888931at2759"/>
<name>A0A1Y2B0A2_9TREE</name>
<dbReference type="NCBIfam" id="NF009385">
    <property type="entry name" value="PRK12744.1"/>
    <property type="match status" value="1"/>
</dbReference>
<proteinExistence type="inferred from homology"/>
<comment type="caution">
    <text evidence="3">The sequence shown here is derived from an EMBL/GenBank/DDBJ whole genome shotgun (WGS) entry which is preliminary data.</text>
</comment>
<dbReference type="SUPFAM" id="SSF51735">
    <property type="entry name" value="NAD(P)-binding Rossmann-fold domains"/>
    <property type="match status" value="1"/>
</dbReference>
<dbReference type="InterPro" id="IPR002347">
    <property type="entry name" value="SDR_fam"/>
</dbReference>
<evidence type="ECO:0000313" key="4">
    <source>
        <dbReference type="Proteomes" id="UP000193986"/>
    </source>
</evidence>
<sequence length="244" mass="25983">MSKIAVVAGGAKNLGGLISKSLGADGYGVVVHYNSPSTKEAALSTVHEIKSKQGQAWAVQADLTKVAKVEELFAFAKDKGKVYLAVNTVGKVLKKPIAETSETDYDSMFNINSKAAFFFIKSAGAALEEGGSIVSIVTALLAAFTPFYATYQGSKAPVEFFTKSAAKELMEKKITVNAVAPGPMDTPFFYPQESDDAVAYHKSQGLGGRLTKIEDVLPLIKLLTTGQHWITGQVIYTNGGYTAK</sequence>
<dbReference type="PANTHER" id="PTHR48107">
    <property type="entry name" value="NADPH-DEPENDENT ALDEHYDE REDUCTASE-LIKE PROTEIN, CHLOROPLASTIC-RELATED"/>
    <property type="match status" value="1"/>
</dbReference>